<gene>
    <name evidence="8" type="ORF">FPOA_10749</name>
</gene>
<evidence type="ECO:0000256" key="5">
    <source>
        <dbReference type="ARBA" id="ARBA00038359"/>
    </source>
</evidence>
<comment type="similarity">
    <text evidence="5">Belongs to the SAT4 family.</text>
</comment>
<accession>A0A1B8AEW9</accession>
<dbReference type="OrthoDB" id="10017208at2759"/>
<reference evidence="8 9" key="1">
    <citation type="submission" date="2016-06" db="EMBL/GenBank/DDBJ databases">
        <title>Living apart together: crosstalk between the core and supernumerary genomes in a fungal plant pathogen.</title>
        <authorList>
            <person name="Vanheule A."/>
            <person name="Audenaert K."/>
            <person name="Warris S."/>
            <person name="Van De Geest H."/>
            <person name="Schijlen E."/>
            <person name="Hofte M."/>
            <person name="De Saeger S."/>
            <person name="Haesaert G."/>
            <person name="Waalwijk C."/>
            <person name="Van Der Lee T."/>
        </authorList>
    </citation>
    <scope>NUCLEOTIDE SEQUENCE [LARGE SCALE GENOMIC DNA]</scope>
    <source>
        <strain evidence="8 9">2516</strain>
    </source>
</reference>
<sequence length="353" mass="39507">MNITAQQAARSHETKSGLMLGVSVALMTLGSGLVALRLWCRRLIHSTGRDDISAVLALAFLIACGISMAAMTRYGLGRHDWTLSLDQIVLYGRCFWLSVLFYTLSIYFCKITFLLQYLRIMNVSRMRWVYIGSMIFLSIWSAAQIVGIATLCVPLEALWDPRIKGKCFKDQTLMWYINGVMHIVIDFAIIVMPLPIVWKLKLPLSQKLWLSGIFGLGFFTIAISILRLQWLTPQKDITWWNVTAASWSLAELVSGIACSCLPTFKPLLNKVKSWVPTLSDGESARSIHGIATDDSDRTVVVALEDAPYGSRLQIPNSVHTFGTETSITASKGVYETEKKWRKSSKSSISKNEP</sequence>
<comment type="subcellular location">
    <subcellularLocation>
        <location evidence="1">Membrane</location>
        <topology evidence="1">Multi-pass membrane protein</topology>
    </subcellularLocation>
</comment>
<feature type="transmembrane region" description="Helical" evidence="6">
    <location>
        <begin position="128"/>
        <end position="153"/>
    </location>
</feature>
<feature type="transmembrane region" description="Helical" evidence="6">
    <location>
        <begin position="52"/>
        <end position="76"/>
    </location>
</feature>
<dbReference type="Pfam" id="PF20684">
    <property type="entry name" value="Fung_rhodopsin"/>
    <property type="match status" value="1"/>
</dbReference>
<dbReference type="InterPro" id="IPR052337">
    <property type="entry name" value="SAT4-like"/>
</dbReference>
<evidence type="ECO:0000256" key="1">
    <source>
        <dbReference type="ARBA" id="ARBA00004141"/>
    </source>
</evidence>
<evidence type="ECO:0000256" key="3">
    <source>
        <dbReference type="ARBA" id="ARBA00022989"/>
    </source>
</evidence>
<feature type="transmembrane region" description="Helical" evidence="6">
    <location>
        <begin position="208"/>
        <end position="230"/>
    </location>
</feature>
<keyword evidence="2 6" id="KW-0812">Transmembrane</keyword>
<comment type="caution">
    <text evidence="8">The sequence shown here is derived from an EMBL/GenBank/DDBJ whole genome shotgun (WGS) entry which is preliminary data.</text>
</comment>
<evidence type="ECO:0000256" key="4">
    <source>
        <dbReference type="ARBA" id="ARBA00023136"/>
    </source>
</evidence>
<evidence type="ECO:0000259" key="7">
    <source>
        <dbReference type="Pfam" id="PF20684"/>
    </source>
</evidence>
<feature type="domain" description="Rhodopsin" evidence="7">
    <location>
        <begin position="36"/>
        <end position="270"/>
    </location>
</feature>
<proteinExistence type="inferred from homology"/>
<evidence type="ECO:0000256" key="2">
    <source>
        <dbReference type="ARBA" id="ARBA00022692"/>
    </source>
</evidence>
<keyword evidence="4 6" id="KW-0472">Membrane</keyword>
<organism evidence="8 9">
    <name type="scientific">Fusarium poae</name>
    <dbReference type="NCBI Taxonomy" id="36050"/>
    <lineage>
        <taxon>Eukaryota</taxon>
        <taxon>Fungi</taxon>
        <taxon>Dikarya</taxon>
        <taxon>Ascomycota</taxon>
        <taxon>Pezizomycotina</taxon>
        <taxon>Sordariomycetes</taxon>
        <taxon>Hypocreomycetidae</taxon>
        <taxon>Hypocreales</taxon>
        <taxon>Nectriaceae</taxon>
        <taxon>Fusarium</taxon>
    </lineage>
</organism>
<protein>
    <recommendedName>
        <fullName evidence="7">Rhodopsin domain-containing protein</fullName>
    </recommendedName>
</protein>
<dbReference type="EMBL" id="LYXU01000004">
    <property type="protein sequence ID" value="OBS19024.1"/>
    <property type="molecule type" value="Genomic_DNA"/>
</dbReference>
<evidence type="ECO:0000256" key="6">
    <source>
        <dbReference type="SAM" id="Phobius"/>
    </source>
</evidence>
<evidence type="ECO:0000313" key="9">
    <source>
        <dbReference type="Proteomes" id="UP000091967"/>
    </source>
</evidence>
<dbReference type="AlphaFoldDB" id="A0A1B8AEW9"/>
<feature type="transmembrane region" description="Helical" evidence="6">
    <location>
        <begin position="18"/>
        <end position="40"/>
    </location>
</feature>
<keyword evidence="9" id="KW-1185">Reference proteome</keyword>
<dbReference type="OMA" id="DITWWNV"/>
<dbReference type="PANTHER" id="PTHR33048">
    <property type="entry name" value="PTH11-LIKE INTEGRAL MEMBRANE PROTEIN (AFU_ORTHOLOGUE AFUA_5G11245)"/>
    <property type="match status" value="1"/>
</dbReference>
<name>A0A1B8AEW9_FUSPO</name>
<evidence type="ECO:0000313" key="8">
    <source>
        <dbReference type="EMBL" id="OBS19024.1"/>
    </source>
</evidence>
<feature type="transmembrane region" description="Helical" evidence="6">
    <location>
        <begin position="173"/>
        <end position="196"/>
    </location>
</feature>
<dbReference type="STRING" id="36050.A0A1B8AEW9"/>
<dbReference type="InterPro" id="IPR049326">
    <property type="entry name" value="Rhodopsin_dom_fungi"/>
</dbReference>
<dbReference type="Proteomes" id="UP000091967">
    <property type="component" value="Unassembled WGS sequence"/>
</dbReference>
<keyword evidence="3 6" id="KW-1133">Transmembrane helix</keyword>
<dbReference type="PANTHER" id="PTHR33048:SF47">
    <property type="entry name" value="INTEGRAL MEMBRANE PROTEIN-RELATED"/>
    <property type="match status" value="1"/>
</dbReference>
<dbReference type="GO" id="GO:0016020">
    <property type="term" value="C:membrane"/>
    <property type="evidence" value="ECO:0007669"/>
    <property type="project" value="UniProtKB-SubCell"/>
</dbReference>
<feature type="transmembrane region" description="Helical" evidence="6">
    <location>
        <begin position="88"/>
        <end position="108"/>
    </location>
</feature>